<dbReference type="InterPro" id="IPR050204">
    <property type="entry name" value="AraC_XylS_family_regulators"/>
</dbReference>
<name>A0A7W5C0G3_9GAMM</name>
<keyword evidence="3" id="KW-0804">Transcription</keyword>
<dbReference type="PROSITE" id="PS01124">
    <property type="entry name" value="HTH_ARAC_FAMILY_2"/>
    <property type="match status" value="1"/>
</dbReference>
<dbReference type="PANTHER" id="PTHR46796:SF6">
    <property type="entry name" value="ARAC SUBFAMILY"/>
    <property type="match status" value="1"/>
</dbReference>
<dbReference type="GO" id="GO:0043565">
    <property type="term" value="F:sequence-specific DNA binding"/>
    <property type="evidence" value="ECO:0007669"/>
    <property type="project" value="InterPro"/>
</dbReference>
<evidence type="ECO:0000313" key="6">
    <source>
        <dbReference type="Proteomes" id="UP000525987"/>
    </source>
</evidence>
<dbReference type="RefSeq" id="WP_183388928.1">
    <property type="nucleotide sequence ID" value="NZ_JACHXM010000023.1"/>
</dbReference>
<evidence type="ECO:0000256" key="1">
    <source>
        <dbReference type="ARBA" id="ARBA00023015"/>
    </source>
</evidence>
<keyword evidence="2 5" id="KW-0238">DNA-binding</keyword>
<comment type="caution">
    <text evidence="5">The sequence shown here is derived from an EMBL/GenBank/DDBJ whole genome shotgun (WGS) entry which is preliminary data.</text>
</comment>
<proteinExistence type="predicted"/>
<evidence type="ECO:0000256" key="2">
    <source>
        <dbReference type="ARBA" id="ARBA00023125"/>
    </source>
</evidence>
<evidence type="ECO:0000313" key="5">
    <source>
        <dbReference type="EMBL" id="MBB3142556.1"/>
    </source>
</evidence>
<dbReference type="SMART" id="SM00342">
    <property type="entry name" value="HTH_ARAC"/>
    <property type="match status" value="1"/>
</dbReference>
<sequence length="337" mass="36536">MGQPAFKHGIGARELRELSKPLVNRQRLEAPAWDRRTALLDGHMSVAELQPGMRLRLADVRDRFGLTSRAELPAGLKIALVIKGTARVRYGPHEVHLGPEADSTGLVVALPTATEFARLGRPGGFERTLTLGLSPHWLARHGLKELLEADSPRLVRWNPTQGLLAQASRLFTPDVLARDDTAHHLQLSGVALSLAGEALTSIASGPLTRQRSLTARGAPGDRRLTLLMELIDSGQAGGSTQAELARRLGMSLSNLQRRFRAQRGESLGRFLRRYYLTLARDALTRDAVGIESAAELAGYSSAPNFATAFKREFGLTPSECRAATRTGPAAAEADPRL</sequence>
<keyword evidence="6" id="KW-1185">Reference proteome</keyword>
<feature type="domain" description="HTH araC/xylS-type" evidence="4">
    <location>
        <begin position="221"/>
        <end position="323"/>
    </location>
</feature>
<dbReference type="Gene3D" id="1.10.10.60">
    <property type="entry name" value="Homeodomain-like"/>
    <property type="match status" value="1"/>
</dbReference>
<keyword evidence="1" id="KW-0805">Transcription regulation</keyword>
<dbReference type="InterPro" id="IPR018060">
    <property type="entry name" value="HTH_AraC"/>
</dbReference>
<dbReference type="AlphaFoldDB" id="A0A7W5C0G3"/>
<evidence type="ECO:0000256" key="3">
    <source>
        <dbReference type="ARBA" id="ARBA00023163"/>
    </source>
</evidence>
<dbReference type="PANTHER" id="PTHR46796">
    <property type="entry name" value="HTH-TYPE TRANSCRIPTIONAL ACTIVATOR RHAS-RELATED"/>
    <property type="match status" value="1"/>
</dbReference>
<dbReference type="SUPFAM" id="SSF46689">
    <property type="entry name" value="Homeodomain-like"/>
    <property type="match status" value="2"/>
</dbReference>
<reference evidence="5 6" key="1">
    <citation type="submission" date="2020-08" db="EMBL/GenBank/DDBJ databases">
        <title>Genomic Encyclopedia of Type Strains, Phase III (KMG-III): the genomes of soil and plant-associated and newly described type strains.</title>
        <authorList>
            <person name="Whitman W."/>
        </authorList>
    </citation>
    <scope>NUCLEOTIDE SEQUENCE [LARGE SCALE GENOMIC DNA]</scope>
    <source>
        <strain evidence="5 6">CECT 5995</strain>
    </source>
</reference>
<evidence type="ECO:0000259" key="4">
    <source>
        <dbReference type="PROSITE" id="PS01124"/>
    </source>
</evidence>
<dbReference type="InterPro" id="IPR020449">
    <property type="entry name" value="Tscrpt_reg_AraC-type_HTH"/>
</dbReference>
<dbReference type="EMBL" id="JACHXM010000023">
    <property type="protein sequence ID" value="MBB3142556.1"/>
    <property type="molecule type" value="Genomic_DNA"/>
</dbReference>
<dbReference type="InterPro" id="IPR009057">
    <property type="entry name" value="Homeodomain-like_sf"/>
</dbReference>
<protein>
    <submittedName>
        <fullName evidence="5">AraC-like DNA-binding protein</fullName>
    </submittedName>
</protein>
<dbReference type="PRINTS" id="PR00032">
    <property type="entry name" value="HTHARAC"/>
</dbReference>
<organism evidence="5 6">
    <name type="scientific">Halomonas organivorans</name>
    <dbReference type="NCBI Taxonomy" id="257772"/>
    <lineage>
        <taxon>Bacteria</taxon>
        <taxon>Pseudomonadati</taxon>
        <taxon>Pseudomonadota</taxon>
        <taxon>Gammaproteobacteria</taxon>
        <taxon>Oceanospirillales</taxon>
        <taxon>Halomonadaceae</taxon>
        <taxon>Halomonas</taxon>
    </lineage>
</organism>
<dbReference type="Pfam" id="PF12833">
    <property type="entry name" value="HTH_18"/>
    <property type="match status" value="1"/>
</dbReference>
<gene>
    <name evidence="5" type="ORF">FHR96_003456</name>
</gene>
<dbReference type="GO" id="GO:0003700">
    <property type="term" value="F:DNA-binding transcription factor activity"/>
    <property type="evidence" value="ECO:0007669"/>
    <property type="project" value="InterPro"/>
</dbReference>
<dbReference type="Proteomes" id="UP000525987">
    <property type="component" value="Unassembled WGS sequence"/>
</dbReference>
<accession>A0A7W5C0G3</accession>